<dbReference type="PANTHER" id="PTHR30619">
    <property type="entry name" value="DNA INTERNALIZATION/COMPETENCE PROTEIN COMEC/REC2"/>
    <property type="match status" value="1"/>
</dbReference>
<dbReference type="InterPro" id="IPR052159">
    <property type="entry name" value="Competence_DNA_uptake"/>
</dbReference>
<dbReference type="PANTHER" id="PTHR30619:SF7">
    <property type="entry name" value="BETA-LACTAMASE DOMAIN PROTEIN"/>
    <property type="match status" value="1"/>
</dbReference>
<dbReference type="Gene3D" id="3.60.15.10">
    <property type="entry name" value="Ribonuclease Z/Hydroxyacylglutathione hydrolase-like"/>
    <property type="match status" value="1"/>
</dbReference>
<dbReference type="RefSeq" id="WP_071315925.1">
    <property type="nucleotide sequence ID" value="NZ_CP063356.2"/>
</dbReference>
<dbReference type="SUPFAM" id="SSF56281">
    <property type="entry name" value="Metallo-hydrolase/oxidoreductase"/>
    <property type="match status" value="1"/>
</dbReference>
<proteinExistence type="predicted"/>
<dbReference type="Gene3D" id="1.10.150.320">
    <property type="entry name" value="Photosystem II 12 kDa extrinsic protein"/>
    <property type="match status" value="1"/>
</dbReference>
<dbReference type="AlphaFoldDB" id="A0A1S2MG26"/>
<feature type="domain" description="Metallo-beta-lactamase" evidence="2">
    <location>
        <begin position="87"/>
        <end position="277"/>
    </location>
</feature>
<dbReference type="InterPro" id="IPR001279">
    <property type="entry name" value="Metallo-B-lactamas"/>
</dbReference>
<evidence type="ECO:0000313" key="3">
    <source>
        <dbReference type="EMBL" id="OIJ22847.1"/>
    </source>
</evidence>
<evidence type="ECO:0000256" key="1">
    <source>
        <dbReference type="SAM" id="MobiDB-lite"/>
    </source>
</evidence>
<name>A0A1S2MG26_9BACI</name>
<organism evidence="3">
    <name type="scientific">Anaerobacillus isosaccharinicus</name>
    <dbReference type="NCBI Taxonomy" id="1532552"/>
    <lineage>
        <taxon>Bacteria</taxon>
        <taxon>Bacillati</taxon>
        <taxon>Bacillota</taxon>
        <taxon>Bacilli</taxon>
        <taxon>Bacillales</taxon>
        <taxon>Bacillaceae</taxon>
        <taxon>Anaerobacillus</taxon>
    </lineage>
</organism>
<dbReference type="SUPFAM" id="SSF81585">
    <property type="entry name" value="PsbU/PolX domain-like"/>
    <property type="match status" value="1"/>
</dbReference>
<feature type="region of interest" description="Disordered" evidence="1">
    <location>
        <begin position="38"/>
        <end position="65"/>
    </location>
</feature>
<dbReference type="CDD" id="cd07731">
    <property type="entry name" value="ComA-like_MBL-fold"/>
    <property type="match status" value="1"/>
</dbReference>
<comment type="caution">
    <text evidence="3">The sequence shown here is derived from an EMBL/GenBank/DDBJ whole genome shotgun (WGS) entry which is preliminary data.</text>
</comment>
<feature type="compositionally biased region" description="Basic and acidic residues" evidence="1">
    <location>
        <begin position="38"/>
        <end position="47"/>
    </location>
</feature>
<dbReference type="Pfam" id="PF00753">
    <property type="entry name" value="Lactamase_B"/>
    <property type="match status" value="1"/>
</dbReference>
<feature type="compositionally biased region" description="Basic and acidic residues" evidence="1">
    <location>
        <begin position="55"/>
        <end position="65"/>
    </location>
</feature>
<protein>
    <recommendedName>
        <fullName evidence="2">Metallo-beta-lactamase domain-containing protein</fullName>
    </recommendedName>
</protein>
<dbReference type="Pfam" id="PF12836">
    <property type="entry name" value="HHH_3"/>
    <property type="match status" value="1"/>
</dbReference>
<accession>A0A1S2MG26</accession>
<dbReference type="InterPro" id="IPR035681">
    <property type="entry name" value="ComA-like_MBL"/>
</dbReference>
<dbReference type="EMBL" id="LQXD01000020">
    <property type="protein sequence ID" value="OIJ22847.1"/>
    <property type="molecule type" value="Genomic_DNA"/>
</dbReference>
<dbReference type="SMART" id="SM00849">
    <property type="entry name" value="Lactamase_B"/>
    <property type="match status" value="1"/>
</dbReference>
<evidence type="ECO:0000259" key="2">
    <source>
        <dbReference type="SMART" id="SM00849"/>
    </source>
</evidence>
<dbReference type="InterPro" id="IPR036866">
    <property type="entry name" value="RibonucZ/Hydroxyglut_hydro"/>
</dbReference>
<sequence>MILTSVFLLNQRRKTLLMTIFLCVALVGCNSQPNEVEEVKVETKETTNDAEQDQETPKSENETKQAIDPIVEPINGAAEIHFIDVGQGDATLLVGPNFTVLIDAGRHDRNDVVPYLKSVGVWEIDLLVGTHPHADHIGQMDKVLEAFPVKEVWMSGDPHTSRTFEHVLNAILDHDVDYYEPRAGEQFEIGSLLLKIVNPVKLSGDFHEGSIGLVATFGEVSILFTGDAEKQTEEAMLARKEPVQAQIFQLGHHGSSTSNIEKFLNAVSPEVTIYSAGADNSYGHPHREVIDRLGKMNIPVYGTVENGTIVITTDGSSYAVLASEVTNGKEEQAKKEVEKLPSPPVGTCIDVNTASLQELQRITHVGEERARQLVELRPFHNIDELTRINGIGAGRLKDIKAEGLACVN</sequence>
<gene>
    <name evidence="3" type="ORF">AWH56_04165</name>
</gene>
<reference evidence="3" key="1">
    <citation type="submission" date="2016-10" db="EMBL/GenBank/DDBJ databases">
        <title>Draft genome sequences of four alkaliphilic bacteria belonging to the Anaerobacillus genus.</title>
        <authorList>
            <person name="Bassil N.M."/>
            <person name="Lloyd J.R."/>
        </authorList>
    </citation>
    <scope>NUCLEOTIDE SEQUENCE [LARGE SCALE GENOMIC DNA]</scope>
    <source>
        <strain evidence="3">NB2006</strain>
    </source>
</reference>